<dbReference type="EMBL" id="KZ302609">
    <property type="protein sequence ID" value="PFH45034.1"/>
    <property type="molecule type" value="Genomic_DNA"/>
</dbReference>
<name>A0A2A9N7Y6_9AGAR</name>
<proteinExistence type="predicted"/>
<evidence type="ECO:0000313" key="2">
    <source>
        <dbReference type="Proteomes" id="UP000242287"/>
    </source>
</evidence>
<organism evidence="1 2">
    <name type="scientific">Amanita thiersii Skay4041</name>
    <dbReference type="NCBI Taxonomy" id="703135"/>
    <lineage>
        <taxon>Eukaryota</taxon>
        <taxon>Fungi</taxon>
        <taxon>Dikarya</taxon>
        <taxon>Basidiomycota</taxon>
        <taxon>Agaricomycotina</taxon>
        <taxon>Agaricomycetes</taxon>
        <taxon>Agaricomycetidae</taxon>
        <taxon>Agaricales</taxon>
        <taxon>Pluteineae</taxon>
        <taxon>Amanitaceae</taxon>
        <taxon>Amanita</taxon>
    </lineage>
</organism>
<evidence type="ECO:0000313" key="1">
    <source>
        <dbReference type="EMBL" id="PFH45034.1"/>
    </source>
</evidence>
<protein>
    <submittedName>
        <fullName evidence="1">Uncharacterized protein</fullName>
    </submittedName>
</protein>
<sequence length="75" mass="8489">MPHLSSLMANPYTALSYTPHGFARIPLTYIKINHKSLPSLTNLRKSLTTSQKKHQQLLMSTTTRIKVRKTTPLNA</sequence>
<gene>
    <name evidence="1" type="ORF">AMATHDRAFT_10172</name>
</gene>
<dbReference type="Proteomes" id="UP000242287">
    <property type="component" value="Unassembled WGS sequence"/>
</dbReference>
<accession>A0A2A9N7Y6</accession>
<keyword evidence="2" id="KW-1185">Reference proteome</keyword>
<dbReference type="AlphaFoldDB" id="A0A2A9N7Y6"/>
<reference evidence="1 2" key="1">
    <citation type="submission" date="2014-02" db="EMBL/GenBank/DDBJ databases">
        <title>Transposable element dynamics among asymbiotic and ectomycorrhizal Amanita fungi.</title>
        <authorList>
            <consortium name="DOE Joint Genome Institute"/>
            <person name="Hess J."/>
            <person name="Skrede I."/>
            <person name="Wolfe B."/>
            <person name="LaButti K."/>
            <person name="Ohm R.A."/>
            <person name="Grigoriev I.V."/>
            <person name="Pringle A."/>
        </authorList>
    </citation>
    <scope>NUCLEOTIDE SEQUENCE [LARGE SCALE GENOMIC DNA]</scope>
    <source>
        <strain evidence="1 2">SKay4041</strain>
    </source>
</reference>